<dbReference type="eggNOG" id="COG4191">
    <property type="taxonomic scope" value="Bacteria"/>
</dbReference>
<feature type="transmembrane region" description="Helical" evidence="9">
    <location>
        <begin position="85"/>
        <end position="110"/>
    </location>
</feature>
<dbReference type="CDD" id="cd00075">
    <property type="entry name" value="HATPase"/>
    <property type="match status" value="1"/>
</dbReference>
<dbReference type="InterPro" id="IPR003661">
    <property type="entry name" value="HisK_dim/P_dom"/>
</dbReference>
<keyword evidence="5" id="KW-0547">Nucleotide-binding</keyword>
<evidence type="ECO:0000313" key="11">
    <source>
        <dbReference type="EMBL" id="GAB61221.1"/>
    </source>
</evidence>
<evidence type="ECO:0000256" key="8">
    <source>
        <dbReference type="ARBA" id="ARBA00023012"/>
    </source>
</evidence>
<dbReference type="STRING" id="247490.KSU1_B0364"/>
<accession>I3IHM6</accession>
<dbReference type="GO" id="GO:0005524">
    <property type="term" value="F:ATP binding"/>
    <property type="evidence" value="ECO:0007669"/>
    <property type="project" value="UniProtKB-KW"/>
</dbReference>
<feature type="transmembrane region" description="Helical" evidence="9">
    <location>
        <begin position="290"/>
        <end position="307"/>
    </location>
</feature>
<feature type="transmembrane region" description="Helical" evidence="9">
    <location>
        <begin position="191"/>
        <end position="213"/>
    </location>
</feature>
<evidence type="ECO:0000256" key="4">
    <source>
        <dbReference type="ARBA" id="ARBA00022679"/>
    </source>
</evidence>
<evidence type="ECO:0000256" key="9">
    <source>
        <dbReference type="SAM" id="Phobius"/>
    </source>
</evidence>
<dbReference type="SUPFAM" id="SSF47384">
    <property type="entry name" value="Homodimeric domain of signal transducing histidine kinase"/>
    <property type="match status" value="1"/>
</dbReference>
<dbReference type="GO" id="GO:0000155">
    <property type="term" value="F:phosphorelay sensor kinase activity"/>
    <property type="evidence" value="ECO:0007669"/>
    <property type="project" value="InterPro"/>
</dbReference>
<evidence type="ECO:0000256" key="7">
    <source>
        <dbReference type="ARBA" id="ARBA00022840"/>
    </source>
</evidence>
<sequence length="760" mass="86784">MLFLLTGISFTPHNNIRYLFFVSNSAMKDDEPIWNRKESIRKPHTYMPLYEIISLIGFILGTILHIVLSILIVQRKQKTRSELIFLFLVISVAMWHFGNTVYLFSFLLFGKDLASVNLVSDAISYIGIGFMPSLLLHTAVLFLFESKPHIRKSLQWIIFFGIYLPVIPFSVVIKNFILSGDMHLMTTATPYIKPFVVWLIISLFIAANISKWLAKAVDEKEEQKFYMAIFWVIIAIAIFIGFTVLFEGNKIRYAGDYLVLVSMLSSIFPSIIFSYYVYRYNYMEFVLRRSVFYSFLTLILICLYYFGIKKLSKSLEQYYSVNAKILEPVFVISLVFWFPTLKESVQKLFRKLIFHRIADSEYLLNELSHVISTDPLVNLVKLLEHVVESIKKATAIKSTNLLLFKSERIQVIGDKRYEHINQSDIQHIVQFFANGEFVVLNRYEIKDALIINEMRPIDAIFIFPIFVNRKLTGLLSLGRARRGLPVASDHLDQLMIIANEIGSAVEKSKIIEEKLHLERKIYENEKLSSLGRLSTSVAHEVKNPLSSIKAIVQVMQEDLKKNDPLQEDLAIIVDEIDRLTKVVNQLLQFAKPGSVIKTHVRIGEVINSTLVVLSNEAKQNKIVTQCQIPGDLPSILTDRGALKEIFFNLLLNAIQAMPSGGKIQIRADYIPYNQMIKVTISDTGPGILQECMPKIFEPFYTTKQTGTGLGLSIVKKKLEDMEATIHVESNENGASFIVSFPLEKSMQTQSATNDANESPF</sequence>
<dbReference type="PANTHER" id="PTHR43065">
    <property type="entry name" value="SENSOR HISTIDINE KINASE"/>
    <property type="match status" value="1"/>
</dbReference>
<dbReference type="SMART" id="SM00388">
    <property type="entry name" value="HisKA"/>
    <property type="match status" value="1"/>
</dbReference>
<keyword evidence="12" id="KW-1185">Reference proteome</keyword>
<dbReference type="PROSITE" id="PS50109">
    <property type="entry name" value="HIS_KIN"/>
    <property type="match status" value="1"/>
</dbReference>
<proteinExistence type="predicted"/>
<dbReference type="InterPro" id="IPR003594">
    <property type="entry name" value="HATPase_dom"/>
</dbReference>
<comment type="catalytic activity">
    <reaction evidence="1">
        <text>ATP + protein L-histidine = ADP + protein N-phospho-L-histidine.</text>
        <dbReference type="EC" id="2.7.13.3"/>
    </reaction>
</comment>
<keyword evidence="7" id="KW-0067">ATP-binding</keyword>
<dbReference type="PANTHER" id="PTHR43065:SF10">
    <property type="entry name" value="PEROXIDE STRESS-ACTIVATED HISTIDINE KINASE MAK3"/>
    <property type="match status" value="1"/>
</dbReference>
<comment type="caution">
    <text evidence="11">The sequence shown here is derived from an EMBL/GenBank/DDBJ whole genome shotgun (WGS) entry which is preliminary data.</text>
</comment>
<dbReference type="Pfam" id="PF00512">
    <property type="entry name" value="HisKA"/>
    <property type="match status" value="1"/>
</dbReference>
<keyword evidence="9" id="KW-1133">Transmembrane helix</keyword>
<reference evidence="11 12" key="1">
    <citation type="journal article" date="2012" name="FEBS Lett.">
        <title>Anammox organism KSU-1 expresses a NirK-type copper-containing nitrite reductase instead of a NirS-type with cytochrome cd1.</title>
        <authorList>
            <person name="Hira D."/>
            <person name="Toh H."/>
            <person name="Migita C.T."/>
            <person name="Okubo H."/>
            <person name="Nishiyama T."/>
            <person name="Hattori M."/>
            <person name="Furukawa K."/>
            <person name="Fujii T."/>
        </authorList>
    </citation>
    <scope>NUCLEOTIDE SEQUENCE [LARGE SCALE GENOMIC DNA]</scope>
</reference>
<dbReference type="InterPro" id="IPR036097">
    <property type="entry name" value="HisK_dim/P_sf"/>
</dbReference>
<feature type="transmembrane region" description="Helical" evidence="9">
    <location>
        <begin position="257"/>
        <end position="278"/>
    </location>
</feature>
<dbReference type="AlphaFoldDB" id="I3IHM6"/>
<evidence type="ECO:0000256" key="3">
    <source>
        <dbReference type="ARBA" id="ARBA00022553"/>
    </source>
</evidence>
<feature type="transmembrane region" description="Helical" evidence="9">
    <location>
        <begin position="156"/>
        <end position="179"/>
    </location>
</feature>
<dbReference type="InterPro" id="IPR005467">
    <property type="entry name" value="His_kinase_dom"/>
</dbReference>
<keyword evidence="3" id="KW-0597">Phosphoprotein</keyword>
<evidence type="ECO:0000256" key="2">
    <source>
        <dbReference type="ARBA" id="ARBA00012438"/>
    </source>
</evidence>
<evidence type="ECO:0000256" key="6">
    <source>
        <dbReference type="ARBA" id="ARBA00022777"/>
    </source>
</evidence>
<keyword evidence="9" id="KW-0812">Transmembrane</keyword>
<feature type="transmembrane region" description="Helical" evidence="9">
    <location>
        <begin position="225"/>
        <end position="245"/>
    </location>
</feature>
<protein>
    <recommendedName>
        <fullName evidence="2">histidine kinase</fullName>
        <ecNumber evidence="2">2.7.13.3</ecNumber>
    </recommendedName>
</protein>
<dbReference type="Gene3D" id="3.30.565.10">
    <property type="entry name" value="Histidine kinase-like ATPase, C-terminal domain"/>
    <property type="match status" value="1"/>
</dbReference>
<keyword evidence="9" id="KW-0472">Membrane</keyword>
<dbReference type="SUPFAM" id="SSF55874">
    <property type="entry name" value="ATPase domain of HSP90 chaperone/DNA topoisomerase II/histidine kinase"/>
    <property type="match status" value="1"/>
</dbReference>
<evidence type="ECO:0000259" key="10">
    <source>
        <dbReference type="PROSITE" id="PS50109"/>
    </source>
</evidence>
<dbReference type="InterPro" id="IPR004358">
    <property type="entry name" value="Sig_transdc_His_kin-like_C"/>
</dbReference>
<dbReference type="OrthoDB" id="224978at2"/>
<feature type="transmembrane region" description="Helical" evidence="9">
    <location>
        <begin position="52"/>
        <end position="73"/>
    </location>
</feature>
<dbReference type="InterPro" id="IPR036890">
    <property type="entry name" value="HATPase_C_sf"/>
</dbReference>
<dbReference type="CDD" id="cd00082">
    <property type="entry name" value="HisKA"/>
    <property type="match status" value="1"/>
</dbReference>
<dbReference type="Proteomes" id="UP000002985">
    <property type="component" value="Unassembled WGS sequence"/>
</dbReference>
<dbReference type="SMART" id="SM00387">
    <property type="entry name" value="HATPase_c"/>
    <property type="match status" value="1"/>
</dbReference>
<dbReference type="InterPro" id="IPR029016">
    <property type="entry name" value="GAF-like_dom_sf"/>
</dbReference>
<keyword evidence="4" id="KW-0808">Transferase</keyword>
<dbReference type="PRINTS" id="PR00344">
    <property type="entry name" value="BCTRLSENSOR"/>
</dbReference>
<evidence type="ECO:0000256" key="5">
    <source>
        <dbReference type="ARBA" id="ARBA00022741"/>
    </source>
</evidence>
<evidence type="ECO:0000313" key="12">
    <source>
        <dbReference type="Proteomes" id="UP000002985"/>
    </source>
</evidence>
<feature type="transmembrane region" description="Helical" evidence="9">
    <location>
        <begin position="122"/>
        <end position="144"/>
    </location>
</feature>
<keyword evidence="6 11" id="KW-0418">Kinase</keyword>
<keyword evidence="8" id="KW-0902">Two-component regulatory system</keyword>
<feature type="domain" description="Histidine kinase" evidence="10">
    <location>
        <begin position="536"/>
        <end position="744"/>
    </location>
</feature>
<name>I3IHM6_9BACT</name>
<dbReference type="SUPFAM" id="SSF55781">
    <property type="entry name" value="GAF domain-like"/>
    <property type="match status" value="1"/>
</dbReference>
<dbReference type="EMBL" id="BAFH01000002">
    <property type="protein sequence ID" value="GAB61221.1"/>
    <property type="molecule type" value="Genomic_DNA"/>
</dbReference>
<gene>
    <name evidence="11" type="ORF">KSU1_B0364</name>
</gene>
<dbReference type="Pfam" id="PF02518">
    <property type="entry name" value="HATPase_c"/>
    <property type="match status" value="1"/>
</dbReference>
<dbReference type="Gene3D" id="1.10.287.130">
    <property type="match status" value="1"/>
</dbReference>
<dbReference type="Gene3D" id="3.30.450.40">
    <property type="match status" value="1"/>
</dbReference>
<organism evidence="11 12">
    <name type="scientific">Candidatus Jettenia caeni</name>
    <dbReference type="NCBI Taxonomy" id="247490"/>
    <lineage>
        <taxon>Bacteria</taxon>
        <taxon>Pseudomonadati</taxon>
        <taxon>Planctomycetota</taxon>
        <taxon>Candidatus Brocadiia</taxon>
        <taxon>Candidatus Brocadiales</taxon>
        <taxon>Candidatus Brocadiaceae</taxon>
        <taxon>Candidatus Jettenia</taxon>
    </lineage>
</organism>
<evidence type="ECO:0000256" key="1">
    <source>
        <dbReference type="ARBA" id="ARBA00000085"/>
    </source>
</evidence>
<dbReference type="EC" id="2.7.13.3" evidence="2"/>